<dbReference type="Proteomes" id="UP000250266">
    <property type="component" value="Unassembled WGS sequence"/>
</dbReference>
<dbReference type="EMBL" id="KV745050">
    <property type="protein sequence ID" value="OCK78605.1"/>
    <property type="molecule type" value="Genomic_DNA"/>
</dbReference>
<accession>A0A8E2JDI3</accession>
<sequence length="75" mass="9136">MKNIVKTWKEMYELKYCFNCYSSLDLAIITNCRQPPKQYVKKFPYFNKQDTRKLILEECEKVSREFINTRVNSMP</sequence>
<dbReference type="Gene3D" id="3.30.420.10">
    <property type="entry name" value="Ribonuclease H-like superfamily/Ribonuclease H"/>
    <property type="match status" value="1"/>
</dbReference>
<dbReference type="AlphaFoldDB" id="A0A8E2JDI3"/>
<dbReference type="InterPro" id="IPR036397">
    <property type="entry name" value="RNaseH_sf"/>
</dbReference>
<proteinExistence type="predicted"/>
<organism evidence="1 2">
    <name type="scientific">Lepidopterella palustris CBS 459.81</name>
    <dbReference type="NCBI Taxonomy" id="1314670"/>
    <lineage>
        <taxon>Eukaryota</taxon>
        <taxon>Fungi</taxon>
        <taxon>Dikarya</taxon>
        <taxon>Ascomycota</taxon>
        <taxon>Pezizomycotina</taxon>
        <taxon>Dothideomycetes</taxon>
        <taxon>Pleosporomycetidae</taxon>
        <taxon>Mytilinidiales</taxon>
        <taxon>Argynnaceae</taxon>
        <taxon>Lepidopterella</taxon>
    </lineage>
</organism>
<reference evidence="1 2" key="1">
    <citation type="journal article" date="2016" name="Nat. Commun.">
        <title>Ectomycorrhizal ecology is imprinted in the genome of the dominant symbiotic fungus Cenococcum geophilum.</title>
        <authorList>
            <consortium name="DOE Joint Genome Institute"/>
            <person name="Peter M."/>
            <person name="Kohler A."/>
            <person name="Ohm R.A."/>
            <person name="Kuo A."/>
            <person name="Krutzmann J."/>
            <person name="Morin E."/>
            <person name="Arend M."/>
            <person name="Barry K.W."/>
            <person name="Binder M."/>
            <person name="Choi C."/>
            <person name="Clum A."/>
            <person name="Copeland A."/>
            <person name="Grisel N."/>
            <person name="Haridas S."/>
            <person name="Kipfer T."/>
            <person name="LaButti K."/>
            <person name="Lindquist E."/>
            <person name="Lipzen A."/>
            <person name="Maire R."/>
            <person name="Meier B."/>
            <person name="Mihaltcheva S."/>
            <person name="Molinier V."/>
            <person name="Murat C."/>
            <person name="Poggeler S."/>
            <person name="Quandt C.A."/>
            <person name="Sperisen C."/>
            <person name="Tritt A."/>
            <person name="Tisserant E."/>
            <person name="Crous P.W."/>
            <person name="Henrissat B."/>
            <person name="Nehls U."/>
            <person name="Egli S."/>
            <person name="Spatafora J.W."/>
            <person name="Grigoriev I.V."/>
            <person name="Martin F.M."/>
        </authorList>
    </citation>
    <scope>NUCLEOTIDE SEQUENCE [LARGE SCALE GENOMIC DNA]</scope>
    <source>
        <strain evidence="1 2">CBS 459.81</strain>
    </source>
</reference>
<dbReference type="OrthoDB" id="3943628at2759"/>
<keyword evidence="2" id="KW-1185">Reference proteome</keyword>
<evidence type="ECO:0000313" key="1">
    <source>
        <dbReference type="EMBL" id="OCK78605.1"/>
    </source>
</evidence>
<dbReference type="GO" id="GO:0003676">
    <property type="term" value="F:nucleic acid binding"/>
    <property type="evidence" value="ECO:0007669"/>
    <property type="project" value="InterPro"/>
</dbReference>
<protein>
    <submittedName>
        <fullName evidence="1">Uncharacterized protein</fullName>
    </submittedName>
</protein>
<name>A0A8E2JDI3_9PEZI</name>
<evidence type="ECO:0000313" key="2">
    <source>
        <dbReference type="Proteomes" id="UP000250266"/>
    </source>
</evidence>
<gene>
    <name evidence="1" type="ORF">K432DRAFT_301623</name>
</gene>